<sequence length="202" mass="23762">MRKLITDRRLLFGYILAHLFIFFTFEQEKVFWYIFTATMLILISYSILDETEQRESRKFHLFIGILSGALLYGVFWIGDILIDLLKLPLSNQITALFKLFSPELTWHYLVLFLIIVPGEEIFWRGFIQKKLLTHTNPWTSIVLSTLLYASVQIHSGEFVLILAGLTGGFVWGILYAWKRSIRLVIISHLVFDLLLFWLFPLR</sequence>
<keyword evidence="1" id="KW-1133">Transmembrane helix</keyword>
<keyword evidence="1" id="KW-0472">Membrane</keyword>
<feature type="transmembrane region" description="Helical" evidence="1">
    <location>
        <begin position="9"/>
        <end position="25"/>
    </location>
</feature>
<evidence type="ECO:0000259" key="2">
    <source>
        <dbReference type="Pfam" id="PF02517"/>
    </source>
</evidence>
<feature type="transmembrane region" description="Helical" evidence="1">
    <location>
        <begin position="159"/>
        <end position="176"/>
    </location>
</feature>
<dbReference type="Pfam" id="PF02517">
    <property type="entry name" value="Rce1-like"/>
    <property type="match status" value="1"/>
</dbReference>
<dbReference type="InterPro" id="IPR003675">
    <property type="entry name" value="Rce1/LyrA-like_dom"/>
</dbReference>
<comment type="caution">
    <text evidence="3">The sequence shown here is derived from an EMBL/GenBank/DDBJ whole genome shotgun (WGS) entry which is preliminary data.</text>
</comment>
<keyword evidence="1" id="KW-0812">Transmembrane</keyword>
<organism evidence="3 4">
    <name type="scientific">Mesobacillus maritimus</name>
    <dbReference type="NCBI Taxonomy" id="1643336"/>
    <lineage>
        <taxon>Bacteria</taxon>
        <taxon>Bacillati</taxon>
        <taxon>Bacillota</taxon>
        <taxon>Bacilli</taxon>
        <taxon>Bacillales</taxon>
        <taxon>Bacillaceae</taxon>
        <taxon>Mesobacillus</taxon>
    </lineage>
</organism>
<dbReference type="RefSeq" id="WP_221873917.1">
    <property type="nucleotide sequence ID" value="NZ_JACWFH010000014.1"/>
</dbReference>
<feature type="transmembrane region" description="Helical" evidence="1">
    <location>
        <begin position="60"/>
        <end position="85"/>
    </location>
</feature>
<name>A0ABS7K5Z6_9BACI</name>
<accession>A0ABS7K5Z6</accession>
<keyword evidence="3" id="KW-0482">Metalloprotease</keyword>
<keyword evidence="3" id="KW-0645">Protease</keyword>
<proteinExistence type="predicted"/>
<evidence type="ECO:0000256" key="1">
    <source>
        <dbReference type="SAM" id="Phobius"/>
    </source>
</evidence>
<gene>
    <name evidence="3" type="ORF">H0185_12885</name>
</gene>
<evidence type="ECO:0000313" key="3">
    <source>
        <dbReference type="EMBL" id="MBY0097693.1"/>
    </source>
</evidence>
<keyword evidence="3" id="KW-0378">Hydrolase</keyword>
<feature type="transmembrane region" description="Helical" evidence="1">
    <location>
        <begin position="135"/>
        <end position="153"/>
    </location>
</feature>
<keyword evidence="4" id="KW-1185">Reference proteome</keyword>
<feature type="transmembrane region" description="Helical" evidence="1">
    <location>
        <begin position="105"/>
        <end position="123"/>
    </location>
</feature>
<feature type="transmembrane region" description="Helical" evidence="1">
    <location>
        <begin position="31"/>
        <end position="48"/>
    </location>
</feature>
<dbReference type="Proteomes" id="UP000769780">
    <property type="component" value="Unassembled WGS sequence"/>
</dbReference>
<dbReference type="GO" id="GO:0008237">
    <property type="term" value="F:metallopeptidase activity"/>
    <property type="evidence" value="ECO:0007669"/>
    <property type="project" value="UniProtKB-KW"/>
</dbReference>
<reference evidence="3 4" key="1">
    <citation type="submission" date="2020-07" db="EMBL/GenBank/DDBJ databases">
        <title>Fungal Genomes of the International Space Station.</title>
        <authorList>
            <person name="Seuylemezian A."/>
            <person name="Singh N.K."/>
            <person name="Wood J."/>
            <person name="Venkateswaran K."/>
        </authorList>
    </citation>
    <scope>NUCLEOTIDE SEQUENCE [LARGE SCALE GENOMIC DNA]</scope>
    <source>
        <strain evidence="3 4">PL-B2</strain>
    </source>
</reference>
<evidence type="ECO:0000313" key="4">
    <source>
        <dbReference type="Proteomes" id="UP000769780"/>
    </source>
</evidence>
<dbReference type="EMBL" id="JACWFH010000014">
    <property type="protein sequence ID" value="MBY0097693.1"/>
    <property type="molecule type" value="Genomic_DNA"/>
</dbReference>
<feature type="domain" description="CAAX prenyl protease 2/Lysostaphin resistance protein A-like" evidence="2">
    <location>
        <begin position="103"/>
        <end position="193"/>
    </location>
</feature>
<feature type="transmembrane region" description="Helical" evidence="1">
    <location>
        <begin position="183"/>
        <end position="199"/>
    </location>
</feature>
<protein>
    <submittedName>
        <fullName evidence="3">CPBP family intramembrane metalloprotease</fullName>
    </submittedName>
</protein>